<accession>A0ABD2HN57</accession>
<gene>
    <name evidence="2" type="ORF">OYC64_022089</name>
</gene>
<evidence type="ECO:0008006" key="4">
    <source>
        <dbReference type="Google" id="ProtNLM"/>
    </source>
</evidence>
<protein>
    <recommendedName>
        <fullName evidence="4">Secreted protein</fullName>
    </recommendedName>
</protein>
<feature type="signal peptide" evidence="1">
    <location>
        <begin position="1"/>
        <end position="21"/>
    </location>
</feature>
<evidence type="ECO:0000313" key="2">
    <source>
        <dbReference type="EMBL" id="KAL3067656.1"/>
    </source>
</evidence>
<feature type="chain" id="PRO_5044896099" description="Secreted protein" evidence="1">
    <location>
        <begin position="22"/>
        <end position="108"/>
    </location>
</feature>
<dbReference type="Proteomes" id="UP001619887">
    <property type="component" value="Unassembled WGS sequence"/>
</dbReference>
<keyword evidence="1" id="KW-0732">Signal</keyword>
<keyword evidence="3" id="KW-1185">Reference proteome</keyword>
<evidence type="ECO:0000256" key="1">
    <source>
        <dbReference type="SAM" id="SignalP"/>
    </source>
</evidence>
<name>A0ABD2HN57_PAGBO</name>
<reference evidence="2 3" key="2">
    <citation type="journal article" date="2024" name="G3 (Bethesda)">
        <title>The genome of the cryopelagic Antarctic bald notothen, Trematomus borchgrevinki.</title>
        <authorList>
            <person name="Rayamajhi N."/>
            <person name="Rivera-Colon A.G."/>
            <person name="Minhas B.F."/>
            <person name="Cheng C.C."/>
            <person name="Catchen J.M."/>
        </authorList>
    </citation>
    <scope>NUCLEOTIDE SEQUENCE [LARGE SCALE GENOMIC DNA]</scope>
    <source>
        <strain evidence="2">AGRC-2024</strain>
    </source>
</reference>
<reference evidence="2 3" key="1">
    <citation type="journal article" date="2022" name="G3 (Bethesda)">
        <title>Evaluating Illumina-, Nanopore-, and PacBio-based genome assembly strategies with the bald notothen, Trematomus borchgrevinki.</title>
        <authorList>
            <person name="Rayamajhi N."/>
            <person name="Cheng C.C."/>
            <person name="Catchen J.M."/>
        </authorList>
    </citation>
    <scope>NUCLEOTIDE SEQUENCE [LARGE SCALE GENOMIC DNA]</scope>
    <source>
        <strain evidence="2">AGRC-2024</strain>
    </source>
</reference>
<sequence length="108" mass="11903">MFVYSDLIIFHVFSPLSVSLSLAPIPEAGQASVQPHPAHPGSQGGHEEQPLTVCTDFKMPLTGKSSSLSYWSTHDDHRQTASVIIVFQRVTKCLSTFFQCFLTFGALF</sequence>
<comment type="caution">
    <text evidence="2">The sequence shown here is derived from an EMBL/GenBank/DDBJ whole genome shotgun (WGS) entry which is preliminary data.</text>
</comment>
<dbReference type="EMBL" id="JBIYXZ010001499">
    <property type="protein sequence ID" value="KAL3067656.1"/>
    <property type="molecule type" value="Genomic_DNA"/>
</dbReference>
<dbReference type="AlphaFoldDB" id="A0ABD2HN57"/>
<proteinExistence type="predicted"/>
<evidence type="ECO:0000313" key="3">
    <source>
        <dbReference type="Proteomes" id="UP001619887"/>
    </source>
</evidence>
<organism evidence="2 3">
    <name type="scientific">Pagothenia borchgrevinki</name>
    <name type="common">Bald rockcod</name>
    <name type="synonym">Trematomus borchgrevinki</name>
    <dbReference type="NCBI Taxonomy" id="8213"/>
    <lineage>
        <taxon>Eukaryota</taxon>
        <taxon>Metazoa</taxon>
        <taxon>Chordata</taxon>
        <taxon>Craniata</taxon>
        <taxon>Vertebrata</taxon>
        <taxon>Euteleostomi</taxon>
        <taxon>Actinopterygii</taxon>
        <taxon>Neopterygii</taxon>
        <taxon>Teleostei</taxon>
        <taxon>Neoteleostei</taxon>
        <taxon>Acanthomorphata</taxon>
        <taxon>Eupercaria</taxon>
        <taxon>Perciformes</taxon>
        <taxon>Notothenioidei</taxon>
        <taxon>Nototheniidae</taxon>
        <taxon>Pagothenia</taxon>
    </lineage>
</organism>